<dbReference type="eggNOG" id="ENOG502S4CE">
    <property type="taxonomic scope" value="Eukaryota"/>
</dbReference>
<dbReference type="OrthoDB" id="1932122at2759"/>
<accession>A0A1U8B6M8</accession>
<dbReference type="Proteomes" id="UP000189703">
    <property type="component" value="Unplaced"/>
</dbReference>
<name>A0A1U8B6M8_NELNU</name>
<gene>
    <name evidence="2" type="primary">LOC104607841</name>
</gene>
<proteinExistence type="predicted"/>
<sequence length="121" mass="14045">MEEHEFRRLLDLFPIVRSRDYQADSKLSKQSTSRSARNEQVIDWQNAWNEEDKKEGETQGIDWGADSFWEKLRSAAVEKVGPAQAESFCKAFQKVHKRLVHEELSLDAAKRFLNSETSSVE</sequence>
<organism evidence="1 2">
    <name type="scientific">Nelumbo nucifera</name>
    <name type="common">Sacred lotus</name>
    <dbReference type="NCBI Taxonomy" id="4432"/>
    <lineage>
        <taxon>Eukaryota</taxon>
        <taxon>Viridiplantae</taxon>
        <taxon>Streptophyta</taxon>
        <taxon>Embryophyta</taxon>
        <taxon>Tracheophyta</taxon>
        <taxon>Spermatophyta</taxon>
        <taxon>Magnoliopsida</taxon>
        <taxon>Proteales</taxon>
        <taxon>Nelumbonaceae</taxon>
        <taxon>Nelumbo</taxon>
    </lineage>
</organism>
<dbReference type="FunCoup" id="A0A1U8B6M8">
    <property type="interactions" value="1958"/>
</dbReference>
<dbReference type="STRING" id="4432.A0A1U8B6M8"/>
<dbReference type="AlphaFoldDB" id="A0A1U8B6M8"/>
<dbReference type="PANTHER" id="PTHR35312:SF1">
    <property type="entry name" value="OS07G0641800 PROTEIN"/>
    <property type="match status" value="1"/>
</dbReference>
<keyword evidence="1" id="KW-1185">Reference proteome</keyword>
<dbReference type="KEGG" id="nnu:104607841"/>
<dbReference type="InParanoid" id="A0A1U8B6M8"/>
<dbReference type="OMA" id="FRQVYRK"/>
<protein>
    <submittedName>
        <fullName evidence="2">Uncharacterized protein LOC104607841 isoform X1</fullName>
    </submittedName>
</protein>
<dbReference type="GeneID" id="104607841"/>
<dbReference type="RefSeq" id="XP_010271887.1">
    <property type="nucleotide sequence ID" value="XM_010273585.1"/>
</dbReference>
<evidence type="ECO:0000313" key="2">
    <source>
        <dbReference type="RefSeq" id="XP_010271887.1"/>
    </source>
</evidence>
<reference evidence="2" key="1">
    <citation type="submission" date="2025-08" db="UniProtKB">
        <authorList>
            <consortium name="RefSeq"/>
        </authorList>
    </citation>
    <scope>IDENTIFICATION</scope>
</reference>
<dbReference type="PANTHER" id="PTHR35312">
    <property type="entry name" value="OS07G0641800 PROTEIN"/>
    <property type="match status" value="1"/>
</dbReference>
<evidence type="ECO:0000313" key="1">
    <source>
        <dbReference type="Proteomes" id="UP000189703"/>
    </source>
</evidence>